<dbReference type="Gene3D" id="3.90.550.10">
    <property type="entry name" value="Spore Coat Polysaccharide Biosynthesis Protein SpsA, Chain A"/>
    <property type="match status" value="1"/>
</dbReference>
<dbReference type="RefSeq" id="WP_328015542.1">
    <property type="nucleotide sequence ID" value="NZ_JARTFS010000013.1"/>
</dbReference>
<dbReference type="Pfam" id="PF02348">
    <property type="entry name" value="CTP_transf_3"/>
    <property type="match status" value="1"/>
</dbReference>
<protein>
    <submittedName>
        <fullName evidence="1">Glycosyltransferase family protein</fullName>
    </submittedName>
</protein>
<gene>
    <name evidence="1" type="ORF">P9271_15775</name>
</gene>
<evidence type="ECO:0000313" key="2">
    <source>
        <dbReference type="Proteomes" id="UP001342826"/>
    </source>
</evidence>
<dbReference type="InterPro" id="IPR003329">
    <property type="entry name" value="Cytidylyl_trans"/>
</dbReference>
<evidence type="ECO:0000313" key="1">
    <source>
        <dbReference type="EMBL" id="MED4402764.1"/>
    </source>
</evidence>
<dbReference type="EMBL" id="JARTFS010000013">
    <property type="protein sequence ID" value="MED4402764.1"/>
    <property type="molecule type" value="Genomic_DNA"/>
</dbReference>
<dbReference type="CDD" id="cd02518">
    <property type="entry name" value="GT2_SpsF"/>
    <property type="match status" value="1"/>
</dbReference>
<keyword evidence="2" id="KW-1185">Reference proteome</keyword>
<dbReference type="PANTHER" id="PTHR42866:SF1">
    <property type="entry name" value="SPORE COAT POLYSACCHARIDE BIOSYNTHESIS PROTEIN SPSF"/>
    <property type="match status" value="1"/>
</dbReference>
<name>A0ABU6P069_9BACI</name>
<organism evidence="1 2">
    <name type="scientific">Metabacillus fastidiosus</name>
    <dbReference type="NCBI Taxonomy" id="1458"/>
    <lineage>
        <taxon>Bacteria</taxon>
        <taxon>Bacillati</taxon>
        <taxon>Bacillota</taxon>
        <taxon>Bacilli</taxon>
        <taxon>Bacillales</taxon>
        <taxon>Bacillaceae</taxon>
        <taxon>Metabacillus</taxon>
    </lineage>
</organism>
<sequence>MKVAAIIQARMGSTRLPGKVLKTVNGKTLLEYQIERVQNAKTIDQIIVATTIQESDQSIVDFCRKIGVDYYRGSENDVLSRYYETAKSFDVDIIVRLTSDCPIIDPVVIDKVVNEYLNNFLSVDYVSNTLDRTYPRGLDTEVFSFQALQQAYQEALLSIDREHVTSYFYTHSDIFRLQIVKHGYNYENYRWTVDTKEDFKLIQLILGELYNPNKVFLLEDVINLLEIHPEWNNINAHIEQKKL</sequence>
<dbReference type="Proteomes" id="UP001342826">
    <property type="component" value="Unassembled WGS sequence"/>
</dbReference>
<accession>A0ABU6P069</accession>
<dbReference type="InterPro" id="IPR029044">
    <property type="entry name" value="Nucleotide-diphossugar_trans"/>
</dbReference>
<dbReference type="SUPFAM" id="SSF53448">
    <property type="entry name" value="Nucleotide-diphospho-sugar transferases"/>
    <property type="match status" value="1"/>
</dbReference>
<dbReference type="PANTHER" id="PTHR42866">
    <property type="entry name" value="3-DEOXY-MANNO-OCTULOSONATE CYTIDYLYLTRANSFERASE"/>
    <property type="match status" value="1"/>
</dbReference>
<comment type="caution">
    <text evidence="1">The sequence shown here is derived from an EMBL/GenBank/DDBJ whole genome shotgun (WGS) entry which is preliminary data.</text>
</comment>
<proteinExistence type="predicted"/>
<reference evidence="1 2" key="1">
    <citation type="submission" date="2023-03" db="EMBL/GenBank/DDBJ databases">
        <title>Bacillus Genome Sequencing.</title>
        <authorList>
            <person name="Dunlap C."/>
        </authorList>
    </citation>
    <scope>NUCLEOTIDE SEQUENCE [LARGE SCALE GENOMIC DNA]</scope>
    <source>
        <strain evidence="1 2">NRS-1717</strain>
    </source>
</reference>